<keyword evidence="2" id="KW-0548">Nucleotidyltransferase</keyword>
<evidence type="ECO:0000256" key="1">
    <source>
        <dbReference type="ARBA" id="ARBA00022679"/>
    </source>
</evidence>
<dbReference type="Pfam" id="PF02348">
    <property type="entry name" value="CTP_transf_3"/>
    <property type="match status" value="1"/>
</dbReference>
<evidence type="ECO:0008006" key="4">
    <source>
        <dbReference type="Google" id="ProtNLM"/>
    </source>
</evidence>
<evidence type="ECO:0000256" key="2">
    <source>
        <dbReference type="ARBA" id="ARBA00022695"/>
    </source>
</evidence>
<comment type="caution">
    <text evidence="3">The sequence shown here is derived from an EMBL/GenBank/DDBJ whole genome shotgun (WGS) entry which is preliminary data.</text>
</comment>
<dbReference type="InterPro" id="IPR029044">
    <property type="entry name" value="Nucleotide-diphossugar_trans"/>
</dbReference>
<gene>
    <name evidence="3" type="ORF">LCGC14_0249590</name>
</gene>
<dbReference type="Gene3D" id="3.90.550.10">
    <property type="entry name" value="Spore Coat Polysaccharide Biosynthesis Protein SpsA, Chain A"/>
    <property type="match status" value="1"/>
</dbReference>
<sequence>MTIGTKYTDSMVVIPARLQSRRFPRKPLQMAGNNSLLQHTHHQARKSRASVVCVASADPEIQDHCGRNGIAWWPTSQAHMTGTHRCAEVLELVDGSVGIVINWQCDEPLVLPEWIDLMIEKIIQIGADIVTLVASLSAPAAENKNVAKVVVSDDRCMWFSRLPLYDSKAHIGIYAFRSEILRKLGKMQRTNLSRGESLEQLAWLEAGYKISYIEVDHLPLAINTPHDWKRFADKFDQQEINRL</sequence>
<dbReference type="PANTHER" id="PTHR42866:SF2">
    <property type="entry name" value="3-DEOXY-MANNO-OCTULOSONATE CYTIDYLYLTRANSFERASE, MITOCHONDRIAL"/>
    <property type="match status" value="1"/>
</dbReference>
<dbReference type="PANTHER" id="PTHR42866">
    <property type="entry name" value="3-DEOXY-MANNO-OCTULOSONATE CYTIDYLYLTRANSFERASE"/>
    <property type="match status" value="1"/>
</dbReference>
<dbReference type="GO" id="GO:0005829">
    <property type="term" value="C:cytosol"/>
    <property type="evidence" value="ECO:0007669"/>
    <property type="project" value="TreeGrafter"/>
</dbReference>
<accession>A0A0F9WQC2</accession>
<dbReference type="SUPFAM" id="SSF53448">
    <property type="entry name" value="Nucleotide-diphospho-sugar transferases"/>
    <property type="match status" value="1"/>
</dbReference>
<dbReference type="AlphaFoldDB" id="A0A0F9WQC2"/>
<protein>
    <recommendedName>
        <fullName evidence="4">3-deoxy-manno-octulosonate cytidylyltransferase</fullName>
    </recommendedName>
</protein>
<keyword evidence="1" id="KW-0808">Transferase</keyword>
<reference evidence="3" key="1">
    <citation type="journal article" date="2015" name="Nature">
        <title>Complex archaea that bridge the gap between prokaryotes and eukaryotes.</title>
        <authorList>
            <person name="Spang A."/>
            <person name="Saw J.H."/>
            <person name="Jorgensen S.L."/>
            <person name="Zaremba-Niedzwiedzka K."/>
            <person name="Martijn J."/>
            <person name="Lind A.E."/>
            <person name="van Eijk R."/>
            <person name="Schleper C."/>
            <person name="Guy L."/>
            <person name="Ettema T.J."/>
        </authorList>
    </citation>
    <scope>NUCLEOTIDE SEQUENCE</scope>
</reference>
<dbReference type="EMBL" id="LAZR01000129">
    <property type="protein sequence ID" value="KKN88396.1"/>
    <property type="molecule type" value="Genomic_DNA"/>
</dbReference>
<dbReference type="InterPro" id="IPR003329">
    <property type="entry name" value="Cytidylyl_trans"/>
</dbReference>
<organism evidence="3">
    <name type="scientific">marine sediment metagenome</name>
    <dbReference type="NCBI Taxonomy" id="412755"/>
    <lineage>
        <taxon>unclassified sequences</taxon>
        <taxon>metagenomes</taxon>
        <taxon>ecological metagenomes</taxon>
    </lineage>
</organism>
<name>A0A0F9WQC2_9ZZZZ</name>
<evidence type="ECO:0000313" key="3">
    <source>
        <dbReference type="EMBL" id="KKN88396.1"/>
    </source>
</evidence>
<dbReference type="GO" id="GO:0008690">
    <property type="term" value="F:3-deoxy-manno-octulosonate cytidylyltransferase activity"/>
    <property type="evidence" value="ECO:0007669"/>
    <property type="project" value="TreeGrafter"/>
</dbReference>
<proteinExistence type="predicted"/>